<reference evidence="6 7" key="1">
    <citation type="submission" date="2017-03" db="EMBL/GenBank/DDBJ databases">
        <title>Genome analysis of Rhizobial strains effectives or ineffectives for nitrogen fixation isolated from bean seeds.</title>
        <authorList>
            <person name="Peralta H."/>
            <person name="Aguilar-Vera A."/>
            <person name="Mora Y."/>
            <person name="Vargas-Lagunas C."/>
            <person name="Girard L."/>
            <person name="Mora J."/>
        </authorList>
    </citation>
    <scope>NUCLEOTIDE SEQUENCE [LARGE SCALE GENOMIC DNA]</scope>
    <source>
        <strain evidence="6 7">CCGM3</strain>
    </source>
</reference>
<dbReference type="GO" id="GO:0016810">
    <property type="term" value="F:hydrolase activity, acting on carbon-nitrogen (but not peptide) bonds"/>
    <property type="evidence" value="ECO:0007669"/>
    <property type="project" value="InterPro"/>
</dbReference>
<evidence type="ECO:0000256" key="4">
    <source>
        <dbReference type="ARBA" id="ARBA00032976"/>
    </source>
</evidence>
<comment type="similarity">
    <text evidence="2">Belongs to the polysaccharide deacetylase family.</text>
</comment>
<dbReference type="AlphaFoldDB" id="A0A370KTU2"/>
<evidence type="ECO:0000256" key="3">
    <source>
        <dbReference type="ARBA" id="ARBA00020071"/>
    </source>
</evidence>
<protein>
    <recommendedName>
        <fullName evidence="3">Chitooligosaccharide deacetylase</fullName>
    </recommendedName>
    <alternativeName>
        <fullName evidence="4">Nodulation protein B</fullName>
    </alternativeName>
</protein>
<evidence type="ECO:0000313" key="7">
    <source>
        <dbReference type="Proteomes" id="UP000254939"/>
    </source>
</evidence>
<evidence type="ECO:0000256" key="1">
    <source>
        <dbReference type="ARBA" id="ARBA00003236"/>
    </source>
</evidence>
<dbReference type="InterPro" id="IPR002509">
    <property type="entry name" value="NODB_dom"/>
</dbReference>
<dbReference type="InterPro" id="IPR011330">
    <property type="entry name" value="Glyco_hydro/deAcase_b/a-brl"/>
</dbReference>
<organism evidence="6 7">
    <name type="scientific">Rhizobium grahamii</name>
    <dbReference type="NCBI Taxonomy" id="1120045"/>
    <lineage>
        <taxon>Bacteria</taxon>
        <taxon>Pseudomonadati</taxon>
        <taxon>Pseudomonadota</taxon>
        <taxon>Alphaproteobacteria</taxon>
        <taxon>Hyphomicrobiales</taxon>
        <taxon>Rhizobiaceae</taxon>
        <taxon>Rhizobium/Agrobacterium group</taxon>
        <taxon>Rhizobium</taxon>
    </lineage>
</organism>
<comment type="function">
    <text evidence="1">Is involved in generating a small heat-stable compound (Nod), an acylated oligomer of N-acetylglucosamine, that stimulates mitosis in various plant protoplasts.</text>
</comment>
<dbReference type="Pfam" id="PF01522">
    <property type="entry name" value="Polysacc_deac_1"/>
    <property type="match status" value="1"/>
</dbReference>
<dbReference type="OrthoDB" id="9814083at2"/>
<dbReference type="SUPFAM" id="SSF88713">
    <property type="entry name" value="Glycoside hydrolase/deacetylase"/>
    <property type="match status" value="1"/>
</dbReference>
<dbReference type="Gene3D" id="3.20.20.370">
    <property type="entry name" value="Glycoside hydrolase/deacetylase"/>
    <property type="match status" value="1"/>
</dbReference>
<name>A0A370KTU2_9HYPH</name>
<accession>A0A370KTU2</accession>
<feature type="domain" description="NodB homology" evidence="5">
    <location>
        <begin position="103"/>
        <end position="293"/>
    </location>
</feature>
<dbReference type="EMBL" id="NAAC01000006">
    <property type="protein sequence ID" value="RDJ14385.1"/>
    <property type="molecule type" value="Genomic_DNA"/>
</dbReference>
<dbReference type="InterPro" id="IPR050248">
    <property type="entry name" value="Polysacc_deacetylase_ArnD"/>
</dbReference>
<dbReference type="Proteomes" id="UP000254939">
    <property type="component" value="Unassembled WGS sequence"/>
</dbReference>
<dbReference type="PANTHER" id="PTHR10587">
    <property type="entry name" value="GLYCOSYL TRANSFERASE-RELATED"/>
    <property type="match status" value="1"/>
</dbReference>
<dbReference type="GO" id="GO:0005975">
    <property type="term" value="P:carbohydrate metabolic process"/>
    <property type="evidence" value="ECO:0007669"/>
    <property type="project" value="InterPro"/>
</dbReference>
<gene>
    <name evidence="6" type="ORF">B5K06_05665</name>
</gene>
<sequence length="308" mass="33157">MWVKPTANRKSGRERYQTTWRPNATCTMQRLNHERLLFGMNRLFLVPALLIASASLAAAAALPLENAPATTPSKVVQAPGTAPGPRLLEPHLRIASSGIKGHARVALTFDACMGKADDRILSVLVRERIPATIFVTARWLKHNPQALQVFLQNPDLFELENHGQNHVPAVDKPVSIYGIPSAGSPEAVRQEVQGGADAMVAAGIAPPHWFRGSTAKYDRSAIVQIRDMGYRIAGYSVNGDGGSLLGADVTEKRIASAKDGDVVISHINQPTHAAGEGVANAILDLKAKGVEFVRLQDVEDMGDDQTTQ</sequence>
<comment type="caution">
    <text evidence="6">The sequence shown here is derived from an EMBL/GenBank/DDBJ whole genome shotgun (WGS) entry which is preliminary data.</text>
</comment>
<evidence type="ECO:0000313" key="6">
    <source>
        <dbReference type="EMBL" id="RDJ14385.1"/>
    </source>
</evidence>
<proteinExistence type="inferred from homology"/>
<dbReference type="PANTHER" id="PTHR10587:SF134">
    <property type="entry name" value="SECRETED PROTEIN"/>
    <property type="match status" value="1"/>
</dbReference>
<dbReference type="PROSITE" id="PS51677">
    <property type="entry name" value="NODB"/>
    <property type="match status" value="1"/>
</dbReference>
<evidence type="ECO:0000259" key="5">
    <source>
        <dbReference type="PROSITE" id="PS51677"/>
    </source>
</evidence>
<evidence type="ECO:0000256" key="2">
    <source>
        <dbReference type="ARBA" id="ARBA00010973"/>
    </source>
</evidence>